<reference evidence="1 2" key="1">
    <citation type="submission" date="2022-07" db="EMBL/GenBank/DDBJ databases">
        <title>A copper resistant bacterium isolated from sediment samples of deep sea hydrothermal areas.</title>
        <authorList>
            <person name="Zeng X."/>
        </authorList>
    </citation>
    <scope>NUCLEOTIDE SEQUENCE [LARGE SCALE GENOMIC DNA]</scope>
    <source>
        <strain evidence="2">CuT 6</strain>
    </source>
</reference>
<dbReference type="RefSeq" id="WP_341582327.1">
    <property type="nucleotide sequence ID" value="NZ_CP101118.1"/>
</dbReference>
<keyword evidence="2" id="KW-1185">Reference proteome</keyword>
<dbReference type="Pfam" id="PF16587">
    <property type="entry name" value="DUF5061"/>
    <property type="match status" value="1"/>
</dbReference>
<dbReference type="EMBL" id="CP101118">
    <property type="protein sequence ID" value="WZF89784.1"/>
    <property type="molecule type" value="Genomic_DNA"/>
</dbReference>
<dbReference type="Proteomes" id="UP001475781">
    <property type="component" value="Chromosome"/>
</dbReference>
<gene>
    <name evidence="1" type="ORF">NLK58_06195</name>
</gene>
<organism evidence="1 2">
    <name type="scientific">Marinobacter metalliresistant</name>
    <dbReference type="NCBI Taxonomy" id="2961995"/>
    <lineage>
        <taxon>Bacteria</taxon>
        <taxon>Pseudomonadati</taxon>
        <taxon>Pseudomonadota</taxon>
        <taxon>Gammaproteobacteria</taxon>
        <taxon>Pseudomonadales</taxon>
        <taxon>Marinobacteraceae</taxon>
        <taxon>Marinobacter</taxon>
    </lineage>
</organism>
<evidence type="ECO:0000313" key="1">
    <source>
        <dbReference type="EMBL" id="WZF89784.1"/>
    </source>
</evidence>
<sequence>MYTGDSITYLSEAHSNEVEQAGPGEVVSLARTPWGENIRIEMKARYFSASGKPCFSTTIISQGVAPDAVNLCKYGSGRWGATRAFSPAETDRPQLTVGDAK</sequence>
<protein>
    <submittedName>
        <fullName evidence="1">Uncharacterized protein</fullName>
    </submittedName>
</protein>
<accession>A0ABZ2W571</accession>
<dbReference type="InterPro" id="IPR032258">
    <property type="entry name" value="DUF5061"/>
</dbReference>
<evidence type="ECO:0000313" key="2">
    <source>
        <dbReference type="Proteomes" id="UP001475781"/>
    </source>
</evidence>
<name>A0ABZ2W571_9GAMM</name>
<proteinExistence type="predicted"/>